<feature type="domain" description="Response regulatory" evidence="8">
    <location>
        <begin position="2"/>
        <end position="116"/>
    </location>
</feature>
<evidence type="ECO:0000256" key="5">
    <source>
        <dbReference type="ARBA" id="ARBA00023163"/>
    </source>
</evidence>
<dbReference type="Pfam" id="PF00072">
    <property type="entry name" value="Response_reg"/>
    <property type="match status" value="1"/>
</dbReference>
<dbReference type="GO" id="GO:0006355">
    <property type="term" value="P:regulation of DNA-templated transcription"/>
    <property type="evidence" value="ECO:0007669"/>
    <property type="project" value="InterPro"/>
</dbReference>
<dbReference type="CDD" id="cd00383">
    <property type="entry name" value="trans_reg_C"/>
    <property type="match status" value="1"/>
</dbReference>
<feature type="domain" description="OmpR/PhoB-type" evidence="9">
    <location>
        <begin position="124"/>
        <end position="223"/>
    </location>
</feature>
<organism evidence="10 11">
    <name type="scientific">Hyella patelloides LEGE 07179</name>
    <dbReference type="NCBI Taxonomy" id="945734"/>
    <lineage>
        <taxon>Bacteria</taxon>
        <taxon>Bacillati</taxon>
        <taxon>Cyanobacteriota</taxon>
        <taxon>Cyanophyceae</taxon>
        <taxon>Pleurocapsales</taxon>
        <taxon>Hyellaceae</taxon>
        <taxon>Hyella</taxon>
    </lineage>
</organism>
<dbReference type="AlphaFoldDB" id="A0A563VU79"/>
<evidence type="ECO:0000313" key="11">
    <source>
        <dbReference type="Proteomes" id="UP000320055"/>
    </source>
</evidence>
<dbReference type="PROSITE" id="PS50110">
    <property type="entry name" value="RESPONSE_REGULATORY"/>
    <property type="match status" value="1"/>
</dbReference>
<evidence type="ECO:0000256" key="7">
    <source>
        <dbReference type="PROSITE-ProRule" id="PRU01091"/>
    </source>
</evidence>
<dbReference type="Gene3D" id="3.40.50.2300">
    <property type="match status" value="1"/>
</dbReference>
<dbReference type="InterPro" id="IPR036388">
    <property type="entry name" value="WH-like_DNA-bd_sf"/>
</dbReference>
<dbReference type="InterPro" id="IPR039420">
    <property type="entry name" value="WalR-like"/>
</dbReference>
<dbReference type="InterPro" id="IPR001789">
    <property type="entry name" value="Sig_transdc_resp-reg_receiver"/>
</dbReference>
<dbReference type="Pfam" id="PF00486">
    <property type="entry name" value="Trans_reg_C"/>
    <property type="match status" value="1"/>
</dbReference>
<evidence type="ECO:0000313" key="10">
    <source>
        <dbReference type="EMBL" id="VEP14939.1"/>
    </source>
</evidence>
<dbReference type="GO" id="GO:0032993">
    <property type="term" value="C:protein-DNA complex"/>
    <property type="evidence" value="ECO:0007669"/>
    <property type="project" value="TreeGrafter"/>
</dbReference>
<gene>
    <name evidence="10" type="ORF">H1P_30015</name>
</gene>
<dbReference type="GO" id="GO:0005829">
    <property type="term" value="C:cytosol"/>
    <property type="evidence" value="ECO:0007669"/>
    <property type="project" value="TreeGrafter"/>
</dbReference>
<dbReference type="PROSITE" id="PS51755">
    <property type="entry name" value="OMPR_PHOB"/>
    <property type="match status" value="1"/>
</dbReference>
<feature type="DNA-binding region" description="OmpR/PhoB-type" evidence="7">
    <location>
        <begin position="124"/>
        <end position="223"/>
    </location>
</feature>
<dbReference type="SMART" id="SM00448">
    <property type="entry name" value="REC"/>
    <property type="match status" value="1"/>
</dbReference>
<evidence type="ECO:0000256" key="2">
    <source>
        <dbReference type="ARBA" id="ARBA00023012"/>
    </source>
</evidence>
<dbReference type="Gene3D" id="1.10.10.10">
    <property type="entry name" value="Winged helix-like DNA-binding domain superfamily/Winged helix DNA-binding domain"/>
    <property type="match status" value="1"/>
</dbReference>
<evidence type="ECO:0000256" key="1">
    <source>
        <dbReference type="ARBA" id="ARBA00022553"/>
    </source>
</evidence>
<keyword evidence="4 7" id="KW-0238">DNA-binding</keyword>
<evidence type="ECO:0000256" key="6">
    <source>
        <dbReference type="PROSITE-ProRule" id="PRU00169"/>
    </source>
</evidence>
<dbReference type="GO" id="GO:0000976">
    <property type="term" value="F:transcription cis-regulatory region binding"/>
    <property type="evidence" value="ECO:0007669"/>
    <property type="project" value="TreeGrafter"/>
</dbReference>
<dbReference type="SUPFAM" id="SSF52172">
    <property type="entry name" value="CheY-like"/>
    <property type="match status" value="1"/>
</dbReference>
<reference evidence="10 11" key="1">
    <citation type="submission" date="2019-01" db="EMBL/GenBank/DDBJ databases">
        <authorList>
            <person name="Brito A."/>
        </authorList>
    </citation>
    <scope>NUCLEOTIDE SEQUENCE [LARGE SCALE GENOMIC DNA]</scope>
    <source>
        <strain evidence="10">1</strain>
    </source>
</reference>
<keyword evidence="1 6" id="KW-0597">Phosphoprotein</keyword>
<name>A0A563VU79_9CYAN</name>
<dbReference type="InterPro" id="IPR001867">
    <property type="entry name" value="OmpR/PhoB-type_DNA-bd"/>
</dbReference>
<keyword evidence="3" id="KW-0805">Transcription regulation</keyword>
<dbReference type="GO" id="GO:0000156">
    <property type="term" value="F:phosphorelay response regulator activity"/>
    <property type="evidence" value="ECO:0007669"/>
    <property type="project" value="TreeGrafter"/>
</dbReference>
<evidence type="ECO:0000256" key="4">
    <source>
        <dbReference type="ARBA" id="ARBA00023125"/>
    </source>
</evidence>
<keyword evidence="5" id="KW-0804">Transcription</keyword>
<sequence>MKLLLVEDDREISELLTEVLIREQYLVDLATDGEEGWDFIKACDYDLLLLDVMLPKLNGVELCRRLRAKEYPAPIMMLTALDSSESQIQGLDAGADDYVIKPYKLGELLARIRALLRRKTVSVSPVLRWGDLSFDTNICKASYNNQALKLTPKEYQLLELFLRNGNNLLSRSKILDNLWSFEEPPDENTVKAHMRRLRKKLSKAGATDDFIETVYGLGYRLKQQI</sequence>
<dbReference type="RefSeq" id="WP_144863138.1">
    <property type="nucleotide sequence ID" value="NZ_LR213768.1"/>
</dbReference>
<evidence type="ECO:0000259" key="9">
    <source>
        <dbReference type="PROSITE" id="PS51755"/>
    </source>
</evidence>
<dbReference type="EMBL" id="CAACVJ010000223">
    <property type="protein sequence ID" value="VEP14939.1"/>
    <property type="molecule type" value="Genomic_DNA"/>
</dbReference>
<dbReference type="PANTHER" id="PTHR48111">
    <property type="entry name" value="REGULATOR OF RPOS"/>
    <property type="match status" value="1"/>
</dbReference>
<keyword evidence="11" id="KW-1185">Reference proteome</keyword>
<keyword evidence="2" id="KW-0902">Two-component regulatory system</keyword>
<feature type="modified residue" description="4-aspartylphosphate" evidence="6">
    <location>
        <position position="51"/>
    </location>
</feature>
<dbReference type="Proteomes" id="UP000320055">
    <property type="component" value="Unassembled WGS sequence"/>
</dbReference>
<accession>A0A563VU79</accession>
<evidence type="ECO:0000259" key="8">
    <source>
        <dbReference type="PROSITE" id="PS50110"/>
    </source>
</evidence>
<dbReference type="FunFam" id="3.40.50.2300:FF:000001">
    <property type="entry name" value="DNA-binding response regulator PhoB"/>
    <property type="match status" value="1"/>
</dbReference>
<evidence type="ECO:0000256" key="3">
    <source>
        <dbReference type="ARBA" id="ARBA00023015"/>
    </source>
</evidence>
<proteinExistence type="predicted"/>
<dbReference type="InterPro" id="IPR011006">
    <property type="entry name" value="CheY-like_superfamily"/>
</dbReference>
<dbReference type="OrthoDB" id="483651at2"/>
<protein>
    <submittedName>
        <fullName evidence="10">Two component transcriptional regulator, winged helix family</fullName>
    </submittedName>
</protein>
<dbReference type="Gene3D" id="6.10.250.690">
    <property type="match status" value="1"/>
</dbReference>
<dbReference type="PANTHER" id="PTHR48111:SF15">
    <property type="entry name" value="OMPR SUBFAMILY"/>
    <property type="match status" value="1"/>
</dbReference>
<dbReference type="SMART" id="SM00862">
    <property type="entry name" value="Trans_reg_C"/>
    <property type="match status" value="1"/>
</dbReference>